<keyword evidence="1" id="KW-1133">Transmembrane helix</keyword>
<sequence>MCPVHTLYLSQYYFSISKYIVFLWNAYIVQPDRAMRMCSTPDQSPRSLNAALSRVTSWRPGISSLPR</sequence>
<keyword evidence="1" id="KW-0472">Membrane</keyword>
<evidence type="ECO:0000256" key="1">
    <source>
        <dbReference type="SAM" id="Phobius"/>
    </source>
</evidence>
<protein>
    <submittedName>
        <fullName evidence="2">Uncharacterized protein</fullName>
    </submittedName>
</protein>
<name>A0ABR4IN71_9EURO</name>
<proteinExistence type="predicted"/>
<evidence type="ECO:0000313" key="2">
    <source>
        <dbReference type="EMBL" id="KAL2829231.1"/>
    </source>
</evidence>
<keyword evidence="1" id="KW-0812">Transmembrane</keyword>
<feature type="transmembrane region" description="Helical" evidence="1">
    <location>
        <begin position="12"/>
        <end position="29"/>
    </location>
</feature>
<reference evidence="2 3" key="1">
    <citation type="submission" date="2024-07" db="EMBL/GenBank/DDBJ databases">
        <title>Section-level genome sequencing and comparative genomics of Aspergillus sections Usti and Cavernicolus.</title>
        <authorList>
            <consortium name="Lawrence Berkeley National Laboratory"/>
            <person name="Nybo J.L."/>
            <person name="Vesth T.C."/>
            <person name="Theobald S."/>
            <person name="Frisvad J.C."/>
            <person name="Larsen T.O."/>
            <person name="Kjaerboelling I."/>
            <person name="Rothschild-Mancinelli K."/>
            <person name="Lyhne E.K."/>
            <person name="Kogle M.E."/>
            <person name="Barry K."/>
            <person name="Clum A."/>
            <person name="Na H."/>
            <person name="Ledsgaard L."/>
            <person name="Lin J."/>
            <person name="Lipzen A."/>
            <person name="Kuo A."/>
            <person name="Riley R."/>
            <person name="Mondo S."/>
            <person name="LaButti K."/>
            <person name="Haridas S."/>
            <person name="Pangalinan J."/>
            <person name="Salamov A.A."/>
            <person name="Simmons B.A."/>
            <person name="Magnuson J.K."/>
            <person name="Chen J."/>
            <person name="Drula E."/>
            <person name="Henrissat B."/>
            <person name="Wiebenga A."/>
            <person name="Lubbers R.J."/>
            <person name="Gomes A.C."/>
            <person name="Makela M.R."/>
            <person name="Stajich J."/>
            <person name="Grigoriev I.V."/>
            <person name="Mortensen U.H."/>
            <person name="De vries R.P."/>
            <person name="Baker S.E."/>
            <person name="Andersen M.R."/>
        </authorList>
    </citation>
    <scope>NUCLEOTIDE SEQUENCE [LARGE SCALE GENOMIC DNA]</scope>
    <source>
        <strain evidence="2 3">CBS 600.67</strain>
    </source>
</reference>
<dbReference type="EMBL" id="JBFXLS010000017">
    <property type="protein sequence ID" value="KAL2829231.1"/>
    <property type="molecule type" value="Genomic_DNA"/>
</dbReference>
<comment type="caution">
    <text evidence="2">The sequence shown here is derived from an EMBL/GenBank/DDBJ whole genome shotgun (WGS) entry which is preliminary data.</text>
</comment>
<dbReference type="Proteomes" id="UP001610335">
    <property type="component" value="Unassembled WGS sequence"/>
</dbReference>
<organism evidence="2 3">
    <name type="scientific">Aspergillus cavernicola</name>
    <dbReference type="NCBI Taxonomy" id="176166"/>
    <lineage>
        <taxon>Eukaryota</taxon>
        <taxon>Fungi</taxon>
        <taxon>Dikarya</taxon>
        <taxon>Ascomycota</taxon>
        <taxon>Pezizomycotina</taxon>
        <taxon>Eurotiomycetes</taxon>
        <taxon>Eurotiomycetidae</taxon>
        <taxon>Eurotiales</taxon>
        <taxon>Aspergillaceae</taxon>
        <taxon>Aspergillus</taxon>
        <taxon>Aspergillus subgen. Nidulantes</taxon>
    </lineage>
</organism>
<gene>
    <name evidence="2" type="ORF">BDW59DRAFT_142349</name>
</gene>
<evidence type="ECO:0000313" key="3">
    <source>
        <dbReference type="Proteomes" id="UP001610335"/>
    </source>
</evidence>
<keyword evidence="3" id="KW-1185">Reference proteome</keyword>
<accession>A0ABR4IN71</accession>